<reference evidence="2" key="1">
    <citation type="journal article" date="2017" name="Nat. Commun.">
        <title>The asparagus genome sheds light on the origin and evolution of a young Y chromosome.</title>
        <authorList>
            <person name="Harkess A."/>
            <person name="Zhou J."/>
            <person name="Xu C."/>
            <person name="Bowers J.E."/>
            <person name="Van der Hulst R."/>
            <person name="Ayyampalayam S."/>
            <person name="Mercati F."/>
            <person name="Riccardi P."/>
            <person name="McKain M.R."/>
            <person name="Kakrana A."/>
            <person name="Tang H."/>
            <person name="Ray J."/>
            <person name="Groenendijk J."/>
            <person name="Arikit S."/>
            <person name="Mathioni S.M."/>
            <person name="Nakano M."/>
            <person name="Shan H."/>
            <person name="Telgmann-Rauber A."/>
            <person name="Kanno A."/>
            <person name="Yue Z."/>
            <person name="Chen H."/>
            <person name="Li W."/>
            <person name="Chen Y."/>
            <person name="Xu X."/>
            <person name="Zhang Y."/>
            <person name="Luo S."/>
            <person name="Chen H."/>
            <person name="Gao J."/>
            <person name="Mao Z."/>
            <person name="Pires J.C."/>
            <person name="Luo M."/>
            <person name="Kudrna D."/>
            <person name="Wing R.A."/>
            <person name="Meyers B.C."/>
            <person name="Yi K."/>
            <person name="Kong H."/>
            <person name="Lavrijsen P."/>
            <person name="Sunseri F."/>
            <person name="Falavigna A."/>
            <person name="Ye Y."/>
            <person name="Leebens-Mack J.H."/>
            <person name="Chen G."/>
        </authorList>
    </citation>
    <scope>NUCLEOTIDE SEQUENCE [LARGE SCALE GENOMIC DNA]</scope>
    <source>
        <strain evidence="2">cv. DH0086</strain>
    </source>
</reference>
<keyword evidence="2" id="KW-1185">Reference proteome</keyword>
<dbReference type="AlphaFoldDB" id="A0A5P1FB41"/>
<organism evidence="1 2">
    <name type="scientific">Asparagus officinalis</name>
    <name type="common">Garden asparagus</name>
    <dbReference type="NCBI Taxonomy" id="4686"/>
    <lineage>
        <taxon>Eukaryota</taxon>
        <taxon>Viridiplantae</taxon>
        <taxon>Streptophyta</taxon>
        <taxon>Embryophyta</taxon>
        <taxon>Tracheophyta</taxon>
        <taxon>Spermatophyta</taxon>
        <taxon>Magnoliopsida</taxon>
        <taxon>Liliopsida</taxon>
        <taxon>Asparagales</taxon>
        <taxon>Asparagaceae</taxon>
        <taxon>Asparagoideae</taxon>
        <taxon>Asparagus</taxon>
    </lineage>
</organism>
<gene>
    <name evidence="1" type="ORF">A4U43_C03F15160</name>
</gene>
<name>A0A5P1FB41_ASPOF</name>
<dbReference type="Proteomes" id="UP000243459">
    <property type="component" value="Chromosome 3"/>
</dbReference>
<accession>A0A5P1FB41</accession>
<evidence type="ECO:0000313" key="1">
    <source>
        <dbReference type="EMBL" id="ONK75274.1"/>
    </source>
</evidence>
<protein>
    <submittedName>
        <fullName evidence="1">Uncharacterized protein</fullName>
    </submittedName>
</protein>
<dbReference type="EMBL" id="CM007383">
    <property type="protein sequence ID" value="ONK75274.1"/>
    <property type="molecule type" value="Genomic_DNA"/>
</dbReference>
<sequence length="103" mass="12017">MVMALRGAAEGIDERWDRIELDLDGDCKVMYGEGEVSLVHWSAMRPWERFHGGEACEDKLWSHRKQILETASCHEHWRLLVAMNFVEKDKLIMSSRQISKTDI</sequence>
<dbReference type="Gramene" id="ONK75274">
    <property type="protein sequence ID" value="ONK75274"/>
    <property type="gene ID" value="A4U43_C03F15160"/>
</dbReference>
<evidence type="ECO:0000313" key="2">
    <source>
        <dbReference type="Proteomes" id="UP000243459"/>
    </source>
</evidence>
<proteinExistence type="predicted"/>